<dbReference type="PANTHER" id="PTHR24096">
    <property type="entry name" value="LONG-CHAIN-FATTY-ACID--COA LIGASE"/>
    <property type="match status" value="1"/>
</dbReference>
<protein>
    <submittedName>
        <fullName evidence="5">4-coumarate--CoA ligase</fullName>
    </submittedName>
</protein>
<comment type="similarity">
    <text evidence="1">Belongs to the ATP-dependent AMP-binding enzyme family.</text>
</comment>
<dbReference type="InterPro" id="IPR000873">
    <property type="entry name" value="AMP-dep_synth/lig_dom"/>
</dbReference>
<dbReference type="Proteomes" id="UP001151516">
    <property type="component" value="Unassembled WGS sequence"/>
</dbReference>
<evidence type="ECO:0000259" key="4">
    <source>
        <dbReference type="Pfam" id="PF13193"/>
    </source>
</evidence>
<dbReference type="PROSITE" id="PS00455">
    <property type="entry name" value="AMP_BINDING"/>
    <property type="match status" value="1"/>
</dbReference>
<keyword evidence="6" id="KW-1185">Reference proteome</keyword>
<evidence type="ECO:0000256" key="1">
    <source>
        <dbReference type="ARBA" id="ARBA00006432"/>
    </source>
</evidence>
<dbReference type="EMBL" id="JANBTX010000020">
    <property type="protein sequence ID" value="KAJ2689792.1"/>
    <property type="molecule type" value="Genomic_DNA"/>
</dbReference>
<evidence type="ECO:0000256" key="2">
    <source>
        <dbReference type="ARBA" id="ARBA00022598"/>
    </source>
</evidence>
<dbReference type="AlphaFoldDB" id="A0A9W8GJ99"/>
<accession>A0A9W8GJ99</accession>
<dbReference type="OrthoDB" id="10253115at2759"/>
<feature type="domain" description="AMP-binding enzyme C-terminal" evidence="4">
    <location>
        <begin position="463"/>
        <end position="548"/>
    </location>
</feature>
<reference evidence="5" key="1">
    <citation type="submission" date="2022-07" db="EMBL/GenBank/DDBJ databases">
        <title>Phylogenomic reconstructions and comparative analyses of Kickxellomycotina fungi.</title>
        <authorList>
            <person name="Reynolds N.K."/>
            <person name="Stajich J.E."/>
            <person name="Barry K."/>
            <person name="Grigoriev I.V."/>
            <person name="Crous P."/>
            <person name="Smith M.E."/>
        </authorList>
    </citation>
    <scope>NUCLEOTIDE SEQUENCE</scope>
    <source>
        <strain evidence="5">CBS 109367</strain>
    </source>
</reference>
<dbReference type="InterPro" id="IPR042099">
    <property type="entry name" value="ANL_N_sf"/>
</dbReference>
<dbReference type="InterPro" id="IPR025110">
    <property type="entry name" value="AMP-bd_C"/>
</dbReference>
<evidence type="ECO:0000313" key="6">
    <source>
        <dbReference type="Proteomes" id="UP001151516"/>
    </source>
</evidence>
<name>A0A9W8GJ99_9FUNG</name>
<dbReference type="InterPro" id="IPR045851">
    <property type="entry name" value="AMP-bd_C_sf"/>
</dbReference>
<dbReference type="SUPFAM" id="SSF56801">
    <property type="entry name" value="Acetyl-CoA synthetase-like"/>
    <property type="match status" value="1"/>
</dbReference>
<evidence type="ECO:0000313" key="5">
    <source>
        <dbReference type="EMBL" id="KAJ2689792.1"/>
    </source>
</evidence>
<organism evidence="5 6">
    <name type="scientific">Coemansia spiralis</name>
    <dbReference type="NCBI Taxonomy" id="417178"/>
    <lineage>
        <taxon>Eukaryota</taxon>
        <taxon>Fungi</taxon>
        <taxon>Fungi incertae sedis</taxon>
        <taxon>Zoopagomycota</taxon>
        <taxon>Kickxellomycotina</taxon>
        <taxon>Kickxellomycetes</taxon>
        <taxon>Kickxellales</taxon>
        <taxon>Kickxellaceae</taxon>
        <taxon>Coemansia</taxon>
    </lineage>
</organism>
<comment type="caution">
    <text evidence="5">The sequence shown here is derived from an EMBL/GenBank/DDBJ whole genome shotgun (WGS) entry which is preliminary data.</text>
</comment>
<gene>
    <name evidence="5" type="primary">4CL</name>
    <name evidence="5" type="ORF">IWW39_001258</name>
</gene>
<dbReference type="Gene3D" id="3.30.300.30">
    <property type="match status" value="1"/>
</dbReference>
<keyword evidence="2 5" id="KW-0436">Ligase</keyword>
<dbReference type="PANTHER" id="PTHR24096:SF149">
    <property type="entry name" value="AMP-BINDING DOMAIN-CONTAINING PROTEIN-RELATED"/>
    <property type="match status" value="1"/>
</dbReference>
<sequence length="566" mass="61174">MIFKSIVPAVDIPGLDLPRFVLGEAKKAAPPDSIAYHDLGTKESVSFHDLEDISHRVASGLVNNLGIKRGDVVAIFASNHVLYASLFLGILSAGAACCTLSNTLRESELAYQVADSSAKAVFVDAAHLPIVRLALEQGMLKIPAGHVLAIDGDFCGGKQFTRLSQVLSEQPYQPLWIDSKWESARTLAAIIYSSGTTGVPKGVMLSHRNFIANMVMQRAALVYVDSQSQLEGTADSLEYPGAPILRSLAVLPFSHIYGLVVLITNSVATGKSQYILSSYSIDRLLAAIQEHKIEAVFAVPSIISQIAKHKKLDTYDLSSLRVIASGASHLPSSVHDKVTTRLPVAIGSGYGMSETSSGVTLMTRYRFVSGSVGFLFPGVEAKIIDPQTSQCLGYGQEGEICVRGDMVMMGYLNRVEETRQMIDGDGFLHTGDIGYISESNHVFITDRLKELIKYKGLQIPPSELEEILTEHPLVIDAGVIGVDDHERGTEVPKAFVTLSDPRKGSSKALRARVAGELAEWVASRVAPHKRLRGGVEIVSAIARNQTGKILRAELRAKHQALHGSKL</sequence>
<dbReference type="Pfam" id="PF00501">
    <property type="entry name" value="AMP-binding"/>
    <property type="match status" value="1"/>
</dbReference>
<dbReference type="GO" id="GO:0016405">
    <property type="term" value="F:CoA-ligase activity"/>
    <property type="evidence" value="ECO:0007669"/>
    <property type="project" value="TreeGrafter"/>
</dbReference>
<dbReference type="InterPro" id="IPR020845">
    <property type="entry name" value="AMP-binding_CS"/>
</dbReference>
<dbReference type="Gene3D" id="3.40.50.12780">
    <property type="entry name" value="N-terminal domain of ligase-like"/>
    <property type="match status" value="1"/>
</dbReference>
<dbReference type="CDD" id="cd05911">
    <property type="entry name" value="Firefly_Luc_like"/>
    <property type="match status" value="1"/>
</dbReference>
<evidence type="ECO:0000259" key="3">
    <source>
        <dbReference type="Pfam" id="PF00501"/>
    </source>
</evidence>
<dbReference type="Pfam" id="PF13193">
    <property type="entry name" value="AMP-binding_C"/>
    <property type="match status" value="1"/>
</dbReference>
<feature type="domain" description="AMP-dependent synthetase/ligase" evidence="3">
    <location>
        <begin position="27"/>
        <end position="412"/>
    </location>
</feature>
<proteinExistence type="inferred from homology"/>